<sequence length="103" mass="10627">MSQQATGAGARESAVRAQSEAEPHRRKDVLAVAAVTIGILALILGWIPATHFPGALLGVIGLPVALYSQMISATTNERWLNVVGMVASFVGAGFALSHGGFSI</sequence>
<keyword evidence="2" id="KW-1133">Transmembrane helix</keyword>
<feature type="transmembrane region" description="Helical" evidence="2">
    <location>
        <begin position="79"/>
        <end position="101"/>
    </location>
</feature>
<evidence type="ECO:0000313" key="4">
    <source>
        <dbReference type="Proteomes" id="UP000198420"/>
    </source>
</evidence>
<dbReference type="RefSeq" id="WP_089310778.1">
    <property type="nucleotide sequence ID" value="NZ_FZNP01000002.1"/>
</dbReference>
<organism evidence="3 4">
    <name type="scientific">Actinomadura mexicana</name>
    <dbReference type="NCBI Taxonomy" id="134959"/>
    <lineage>
        <taxon>Bacteria</taxon>
        <taxon>Bacillati</taxon>
        <taxon>Actinomycetota</taxon>
        <taxon>Actinomycetes</taxon>
        <taxon>Streptosporangiales</taxon>
        <taxon>Thermomonosporaceae</taxon>
        <taxon>Actinomadura</taxon>
    </lineage>
</organism>
<evidence type="ECO:0008006" key="5">
    <source>
        <dbReference type="Google" id="ProtNLM"/>
    </source>
</evidence>
<name>A0A238VZG1_9ACTN</name>
<protein>
    <recommendedName>
        <fullName evidence="5">SPW repeat-containing protein</fullName>
    </recommendedName>
</protein>
<reference evidence="4" key="1">
    <citation type="submission" date="2017-06" db="EMBL/GenBank/DDBJ databases">
        <authorList>
            <person name="Varghese N."/>
            <person name="Submissions S."/>
        </authorList>
    </citation>
    <scope>NUCLEOTIDE SEQUENCE [LARGE SCALE GENOMIC DNA]</scope>
    <source>
        <strain evidence="4">DSM 44485</strain>
    </source>
</reference>
<dbReference type="AlphaFoldDB" id="A0A238VZG1"/>
<feature type="transmembrane region" description="Helical" evidence="2">
    <location>
        <begin position="29"/>
        <end position="49"/>
    </location>
</feature>
<dbReference type="Proteomes" id="UP000198420">
    <property type="component" value="Unassembled WGS sequence"/>
</dbReference>
<accession>A0A238VZG1</accession>
<evidence type="ECO:0000313" key="3">
    <source>
        <dbReference type="EMBL" id="SNR39735.1"/>
    </source>
</evidence>
<keyword evidence="2" id="KW-0472">Membrane</keyword>
<gene>
    <name evidence="3" type="ORF">SAMN06265355_102566</name>
</gene>
<keyword evidence="4" id="KW-1185">Reference proteome</keyword>
<dbReference type="EMBL" id="FZNP01000002">
    <property type="protein sequence ID" value="SNR39735.1"/>
    <property type="molecule type" value="Genomic_DNA"/>
</dbReference>
<proteinExistence type="predicted"/>
<evidence type="ECO:0000256" key="2">
    <source>
        <dbReference type="SAM" id="Phobius"/>
    </source>
</evidence>
<feature type="region of interest" description="Disordered" evidence="1">
    <location>
        <begin position="1"/>
        <end position="25"/>
    </location>
</feature>
<evidence type="ECO:0000256" key="1">
    <source>
        <dbReference type="SAM" id="MobiDB-lite"/>
    </source>
</evidence>
<feature type="transmembrane region" description="Helical" evidence="2">
    <location>
        <begin position="55"/>
        <end position="72"/>
    </location>
</feature>
<dbReference type="OrthoDB" id="3855413at2"/>
<keyword evidence="2" id="KW-0812">Transmembrane</keyword>